<organism evidence="1">
    <name type="scientific">Siphoviridae sp. ctQWG7</name>
    <dbReference type="NCBI Taxonomy" id="2825493"/>
    <lineage>
        <taxon>Viruses</taxon>
        <taxon>Duplodnaviria</taxon>
        <taxon>Heunggongvirae</taxon>
        <taxon>Uroviricota</taxon>
        <taxon>Caudoviricetes</taxon>
    </lineage>
</organism>
<proteinExistence type="predicted"/>
<reference evidence="1" key="1">
    <citation type="journal article" date="2021" name="Proc. Natl. Acad. Sci. U.S.A.">
        <title>A Catalog of Tens of Thousands of Viruses from Human Metagenomes Reveals Hidden Associations with Chronic Diseases.</title>
        <authorList>
            <person name="Tisza M.J."/>
            <person name="Buck C.B."/>
        </authorList>
    </citation>
    <scope>NUCLEOTIDE SEQUENCE</scope>
    <source>
        <strain evidence="1">CtQWG7</strain>
    </source>
</reference>
<name>A0A8S5PJG4_9CAUD</name>
<dbReference type="EMBL" id="BK015433">
    <property type="protein sequence ID" value="DAE06324.1"/>
    <property type="molecule type" value="Genomic_DNA"/>
</dbReference>
<evidence type="ECO:0000313" key="1">
    <source>
        <dbReference type="EMBL" id="DAE06324.1"/>
    </source>
</evidence>
<sequence length="48" mass="5997">MENQQVKRKTTEVRRRVHRYWQCDTGCYKGWIQRKDCRAHSRTELEKT</sequence>
<protein>
    <submittedName>
        <fullName evidence="1">Uncharacterized protein</fullName>
    </submittedName>
</protein>
<accession>A0A8S5PJG4</accession>